<keyword evidence="11" id="KW-1185">Reference proteome</keyword>
<dbReference type="InterPro" id="IPR026046">
    <property type="entry name" value="UBIAD1"/>
</dbReference>
<dbReference type="PIRSF" id="PIRSF005355">
    <property type="entry name" value="UBIAD1"/>
    <property type="match status" value="1"/>
</dbReference>
<dbReference type="OrthoDB" id="9767568at2"/>
<dbReference type="AlphaFoldDB" id="A0A366Y4J6"/>
<feature type="transmembrane region" description="Helical" evidence="8">
    <location>
        <begin position="125"/>
        <end position="141"/>
    </location>
</feature>
<dbReference type="InterPro" id="IPR000537">
    <property type="entry name" value="UbiA_prenyltransferase"/>
</dbReference>
<feature type="transmembrane region" description="Helical" evidence="8">
    <location>
        <begin position="153"/>
        <end position="173"/>
    </location>
</feature>
<evidence type="ECO:0000256" key="2">
    <source>
        <dbReference type="ARBA" id="ARBA00022428"/>
    </source>
</evidence>
<feature type="transmembrane region" description="Helical" evidence="8">
    <location>
        <begin position="21"/>
        <end position="42"/>
    </location>
</feature>
<dbReference type="GO" id="GO:0046428">
    <property type="term" value="F:1,4-dihydroxy-2-naphthoate polyprenyltransferase activity"/>
    <property type="evidence" value="ECO:0007669"/>
    <property type="project" value="UniProtKB-UniRule"/>
</dbReference>
<protein>
    <recommendedName>
        <fullName evidence="8 9">1,4-dihydroxy-2-naphthoate octaprenyltransferase</fullName>
        <shortName evidence="8">DHNA-octaprenyltransferase</shortName>
        <ecNumber evidence="8 9">2.5.1.74</ecNumber>
    </recommendedName>
</protein>
<evidence type="ECO:0000256" key="3">
    <source>
        <dbReference type="ARBA" id="ARBA00022475"/>
    </source>
</evidence>
<dbReference type="NCBIfam" id="NF004749">
    <property type="entry name" value="PRK06080.1-1"/>
    <property type="match status" value="1"/>
</dbReference>
<dbReference type="GO" id="GO:0005886">
    <property type="term" value="C:plasma membrane"/>
    <property type="evidence" value="ECO:0007669"/>
    <property type="project" value="UniProtKB-SubCell"/>
</dbReference>
<dbReference type="InterPro" id="IPR044878">
    <property type="entry name" value="UbiA_sf"/>
</dbReference>
<dbReference type="Pfam" id="PF01040">
    <property type="entry name" value="UbiA"/>
    <property type="match status" value="1"/>
</dbReference>
<evidence type="ECO:0000256" key="1">
    <source>
        <dbReference type="ARBA" id="ARBA00004141"/>
    </source>
</evidence>
<dbReference type="RefSeq" id="WP_113804037.1">
    <property type="nucleotide sequence ID" value="NZ_QOCW01000001.1"/>
</dbReference>
<reference evidence="10 11" key="1">
    <citation type="submission" date="2018-07" db="EMBL/GenBank/DDBJ databases">
        <title>Lottiidibacillus patelloidae gen. nov., sp. nov., isolated from the intestinal tract of a marine limpet and the reclassification of B. taeanensis BH030017T, B. algicola KMM 3737T and B. hwajinpoensis SW-72T as genus Lottiidibacillus.</title>
        <authorList>
            <person name="Liu R."/>
            <person name="Huang Z."/>
        </authorList>
    </citation>
    <scope>NUCLEOTIDE SEQUENCE [LARGE SCALE GENOMIC DNA]</scope>
    <source>
        <strain evidence="10 11">BH030017</strain>
    </source>
</reference>
<name>A0A366Y4J6_9BACI</name>
<feature type="transmembrane region" description="Helical" evidence="8">
    <location>
        <begin position="285"/>
        <end position="306"/>
    </location>
</feature>
<dbReference type="PANTHER" id="PTHR13929:SF0">
    <property type="entry name" value="UBIA PRENYLTRANSFERASE DOMAIN-CONTAINING PROTEIN 1"/>
    <property type="match status" value="1"/>
</dbReference>
<organism evidence="10 11">
    <name type="scientific">Bacillus taeanensis</name>
    <dbReference type="NCBI Taxonomy" id="273032"/>
    <lineage>
        <taxon>Bacteria</taxon>
        <taxon>Bacillati</taxon>
        <taxon>Bacillota</taxon>
        <taxon>Bacilli</taxon>
        <taxon>Bacillales</taxon>
        <taxon>Bacillaceae</taxon>
        <taxon>Bacillus</taxon>
    </lineage>
</organism>
<evidence type="ECO:0000256" key="7">
    <source>
        <dbReference type="ARBA" id="ARBA00023136"/>
    </source>
</evidence>
<proteinExistence type="inferred from homology"/>
<comment type="similarity">
    <text evidence="8">Belongs to the MenA family. Type 1 subfamily.</text>
</comment>
<dbReference type="CDD" id="cd13962">
    <property type="entry name" value="PT_UbiA_UBIAD1"/>
    <property type="match status" value="1"/>
</dbReference>
<evidence type="ECO:0000313" key="11">
    <source>
        <dbReference type="Proteomes" id="UP000253314"/>
    </source>
</evidence>
<dbReference type="NCBIfam" id="TIGR00751">
    <property type="entry name" value="menA"/>
    <property type="match status" value="1"/>
</dbReference>
<comment type="function">
    <text evidence="8">Conversion of 1,4-dihydroxy-2-naphthoate (DHNA) to demethylmenaquinone (DMK).</text>
</comment>
<keyword evidence="2 8" id="KW-0474">Menaquinone biosynthesis</keyword>
<gene>
    <name evidence="8" type="primary">menA</name>
    <name evidence="10" type="ORF">DS031_00860</name>
</gene>
<dbReference type="PANTHER" id="PTHR13929">
    <property type="entry name" value="1,4-DIHYDROXY-2-NAPHTHOATE OCTAPRENYLTRANSFERASE"/>
    <property type="match status" value="1"/>
</dbReference>
<keyword evidence="4 8" id="KW-0808">Transferase</keyword>
<evidence type="ECO:0000256" key="8">
    <source>
        <dbReference type="HAMAP-Rule" id="MF_01937"/>
    </source>
</evidence>
<comment type="caution">
    <text evidence="10">The sequence shown here is derived from an EMBL/GenBank/DDBJ whole genome shotgun (WGS) entry which is preliminary data.</text>
</comment>
<comment type="subcellular location">
    <subcellularLocation>
        <location evidence="8">Cell membrane</location>
        <topology evidence="8">Multi-pass membrane protein</topology>
    </subcellularLocation>
    <subcellularLocation>
        <location evidence="1">Membrane</location>
        <topology evidence="1">Multi-pass membrane protein</topology>
    </subcellularLocation>
</comment>
<evidence type="ECO:0000256" key="9">
    <source>
        <dbReference type="NCBIfam" id="TIGR00751"/>
    </source>
</evidence>
<keyword evidence="7 8" id="KW-0472">Membrane</keyword>
<sequence length="307" mass="33553">MQELMEGSKYPKTSWQVWWKLLRPHTLTAAFIPVVIGTALALELGEVNWLLFAAMLIASLLIQSATNMFNEYYDYKRGLDTAESVGIGGAIVREGIDAKFILKLAFIFFASALALGIYICINSSWWIGAVGIISMAAGYFYTGGPYPIAYSPFGELVAGLFMGLIIILIAFYIQTGTITLESILISIPISILCGAILTANNIRDLEGDKRSGRRTIAILLGHHHSIHFLAGMFIVSYLWIIGMILFVSSTPFLLLSFLSISKAVEAVKGFVGKKKPIEMMPAMKATAQTHTSFGFLAAVGLLLGYFI</sequence>
<feature type="transmembrane region" description="Helical" evidence="8">
    <location>
        <begin position="100"/>
        <end position="119"/>
    </location>
</feature>
<evidence type="ECO:0000313" key="10">
    <source>
        <dbReference type="EMBL" id="RBW71333.1"/>
    </source>
</evidence>
<comment type="catalytic activity">
    <reaction evidence="8">
        <text>an all-trans-polyprenyl diphosphate + 1,4-dihydroxy-2-naphthoate + H(+) = a 2-demethylmenaquinol + CO2 + diphosphate</text>
        <dbReference type="Rhea" id="RHEA:26478"/>
        <dbReference type="Rhea" id="RHEA-COMP:9563"/>
        <dbReference type="Rhea" id="RHEA-COMP:9564"/>
        <dbReference type="ChEBI" id="CHEBI:11173"/>
        <dbReference type="ChEBI" id="CHEBI:15378"/>
        <dbReference type="ChEBI" id="CHEBI:16526"/>
        <dbReference type="ChEBI" id="CHEBI:33019"/>
        <dbReference type="ChEBI" id="CHEBI:55437"/>
        <dbReference type="ChEBI" id="CHEBI:58914"/>
        <dbReference type="EC" id="2.5.1.74"/>
    </reaction>
</comment>
<comment type="pathway">
    <text evidence="8">Quinol/quinone metabolism; menaquinone biosynthesis; menaquinol from 1,4-dihydroxy-2-naphthoate: step 1/2.</text>
</comment>
<dbReference type="UniPathway" id="UPA00079">
    <property type="reaction ID" value="UER00168"/>
</dbReference>
<dbReference type="Proteomes" id="UP000253314">
    <property type="component" value="Unassembled WGS sequence"/>
</dbReference>
<dbReference type="EC" id="2.5.1.74" evidence="8 9"/>
<dbReference type="Gene3D" id="1.10.357.140">
    <property type="entry name" value="UbiA prenyltransferase"/>
    <property type="match status" value="1"/>
</dbReference>
<keyword evidence="6 8" id="KW-1133">Transmembrane helix</keyword>
<dbReference type="FunFam" id="1.10.357.140:FF:000007">
    <property type="entry name" value="1,4-dihydroxy-2-naphthoate octaprenyltransferase"/>
    <property type="match status" value="1"/>
</dbReference>
<keyword evidence="5 8" id="KW-0812">Transmembrane</keyword>
<accession>A0A366Y4J6</accession>
<feature type="transmembrane region" description="Helical" evidence="8">
    <location>
        <begin position="185"/>
        <end position="203"/>
    </location>
</feature>
<dbReference type="GO" id="GO:0042371">
    <property type="term" value="P:vitamin K biosynthetic process"/>
    <property type="evidence" value="ECO:0007669"/>
    <property type="project" value="TreeGrafter"/>
</dbReference>
<dbReference type="EMBL" id="QOCW01000001">
    <property type="protein sequence ID" value="RBW71333.1"/>
    <property type="molecule type" value="Genomic_DNA"/>
</dbReference>
<feature type="transmembrane region" description="Helical" evidence="8">
    <location>
        <begin position="48"/>
        <end position="69"/>
    </location>
</feature>
<evidence type="ECO:0000256" key="5">
    <source>
        <dbReference type="ARBA" id="ARBA00022692"/>
    </source>
</evidence>
<dbReference type="GO" id="GO:0009234">
    <property type="term" value="P:menaquinone biosynthetic process"/>
    <property type="evidence" value="ECO:0007669"/>
    <property type="project" value="UniProtKB-UniRule"/>
</dbReference>
<dbReference type="HAMAP" id="MF_01937">
    <property type="entry name" value="MenA_1"/>
    <property type="match status" value="1"/>
</dbReference>
<dbReference type="InterPro" id="IPR004657">
    <property type="entry name" value="MenA"/>
</dbReference>
<keyword evidence="3 8" id="KW-1003">Cell membrane</keyword>
<evidence type="ECO:0000256" key="4">
    <source>
        <dbReference type="ARBA" id="ARBA00022679"/>
    </source>
</evidence>
<evidence type="ECO:0000256" key="6">
    <source>
        <dbReference type="ARBA" id="ARBA00022989"/>
    </source>
</evidence>